<feature type="compositionally biased region" description="Polar residues" evidence="4">
    <location>
        <begin position="1006"/>
        <end position="1025"/>
    </location>
</feature>
<feature type="compositionally biased region" description="Low complexity" evidence="4">
    <location>
        <begin position="803"/>
        <end position="812"/>
    </location>
</feature>
<feature type="region of interest" description="Disordered" evidence="4">
    <location>
        <begin position="557"/>
        <end position="1136"/>
    </location>
</feature>
<protein>
    <recommendedName>
        <fullName evidence="5">Nucleoporin Nup159/Nup146 N-terminal domain-containing protein</fullName>
    </recommendedName>
</protein>
<organism evidence="6 7">
    <name type="scientific">Capronia coronata CBS 617.96</name>
    <dbReference type="NCBI Taxonomy" id="1182541"/>
    <lineage>
        <taxon>Eukaryota</taxon>
        <taxon>Fungi</taxon>
        <taxon>Dikarya</taxon>
        <taxon>Ascomycota</taxon>
        <taxon>Pezizomycotina</taxon>
        <taxon>Eurotiomycetes</taxon>
        <taxon>Chaetothyriomycetidae</taxon>
        <taxon>Chaetothyriales</taxon>
        <taxon>Herpotrichiellaceae</taxon>
        <taxon>Capronia</taxon>
    </lineage>
</organism>
<dbReference type="EMBL" id="AMWN01000001">
    <property type="protein sequence ID" value="EXJ95540.1"/>
    <property type="molecule type" value="Genomic_DNA"/>
</dbReference>
<name>W9Z0S4_9EURO</name>
<dbReference type="eggNOG" id="KOG3630">
    <property type="taxonomic scope" value="Eukaryota"/>
</dbReference>
<evidence type="ECO:0000256" key="4">
    <source>
        <dbReference type="SAM" id="MobiDB-lite"/>
    </source>
</evidence>
<accession>W9Z0S4</accession>
<feature type="compositionally biased region" description="Basic and acidic residues" evidence="4">
    <location>
        <begin position="840"/>
        <end position="853"/>
    </location>
</feature>
<feature type="compositionally biased region" description="Polar residues" evidence="4">
    <location>
        <begin position="1341"/>
        <end position="1350"/>
    </location>
</feature>
<dbReference type="PANTHER" id="PTHR23193">
    <property type="entry name" value="NUCLEAR PORE COMPLEX PROTEIN NUP"/>
    <property type="match status" value="1"/>
</dbReference>
<dbReference type="FunFam" id="2.130.10.10:FF:000645">
    <property type="entry name" value="Putative nuclear pore complex subunit Nup159"/>
    <property type="match status" value="1"/>
</dbReference>
<proteinExistence type="predicted"/>
<dbReference type="Proteomes" id="UP000019484">
    <property type="component" value="Unassembled WGS sequence"/>
</dbReference>
<gene>
    <name evidence="6" type="ORF">A1O1_00662</name>
</gene>
<feature type="region of interest" description="Disordered" evidence="4">
    <location>
        <begin position="1427"/>
        <end position="1479"/>
    </location>
</feature>
<feature type="domain" description="Nucleoporin Nup159/Nup146 N-terminal" evidence="5">
    <location>
        <begin position="58"/>
        <end position="435"/>
    </location>
</feature>
<feature type="compositionally biased region" description="Polar residues" evidence="4">
    <location>
        <begin position="653"/>
        <end position="670"/>
    </location>
</feature>
<feature type="compositionally biased region" description="Low complexity" evidence="4">
    <location>
        <begin position="557"/>
        <end position="575"/>
    </location>
</feature>
<feature type="compositionally biased region" description="Polar residues" evidence="4">
    <location>
        <begin position="755"/>
        <end position="802"/>
    </location>
</feature>
<dbReference type="SUPFAM" id="SSF117289">
    <property type="entry name" value="Nucleoporin domain"/>
    <property type="match status" value="1"/>
</dbReference>
<evidence type="ECO:0000256" key="1">
    <source>
        <dbReference type="ARBA" id="ARBA00004123"/>
    </source>
</evidence>
<comment type="subcellular location">
    <subcellularLocation>
        <location evidence="1">Nucleus</location>
    </subcellularLocation>
</comment>
<feature type="compositionally biased region" description="Basic and acidic residues" evidence="4">
    <location>
        <begin position="1101"/>
        <end position="1126"/>
    </location>
</feature>
<dbReference type="InterPro" id="IPR015943">
    <property type="entry name" value="WD40/YVTN_repeat-like_dom_sf"/>
</dbReference>
<evidence type="ECO:0000313" key="7">
    <source>
        <dbReference type="Proteomes" id="UP000019484"/>
    </source>
</evidence>
<dbReference type="GO" id="GO:0006606">
    <property type="term" value="P:protein import into nucleus"/>
    <property type="evidence" value="ECO:0007669"/>
    <property type="project" value="TreeGrafter"/>
</dbReference>
<dbReference type="InterPro" id="IPR026054">
    <property type="entry name" value="Nucleoporin"/>
</dbReference>
<dbReference type="RefSeq" id="XP_007719769.1">
    <property type="nucleotide sequence ID" value="XM_007721579.1"/>
</dbReference>
<evidence type="ECO:0000256" key="2">
    <source>
        <dbReference type="ARBA" id="ARBA00022448"/>
    </source>
</evidence>
<dbReference type="InterPro" id="IPR039462">
    <property type="entry name" value="Nup159/Nup146_N"/>
</dbReference>
<dbReference type="HOGENOM" id="CLU_003852_0_0_1"/>
<dbReference type="GO" id="GO:0017056">
    <property type="term" value="F:structural constituent of nuclear pore"/>
    <property type="evidence" value="ECO:0007669"/>
    <property type="project" value="TreeGrafter"/>
</dbReference>
<evidence type="ECO:0000313" key="6">
    <source>
        <dbReference type="EMBL" id="EXJ95540.1"/>
    </source>
</evidence>
<feature type="compositionally biased region" description="Polar residues" evidence="4">
    <location>
        <begin position="594"/>
        <end position="603"/>
    </location>
</feature>
<feature type="region of interest" description="Disordered" evidence="4">
    <location>
        <begin position="463"/>
        <end position="531"/>
    </location>
</feature>
<feature type="compositionally biased region" description="Polar residues" evidence="4">
    <location>
        <begin position="926"/>
        <end position="940"/>
    </location>
</feature>
<feature type="region of interest" description="Disordered" evidence="4">
    <location>
        <begin position="1341"/>
        <end position="1363"/>
    </location>
</feature>
<feature type="compositionally biased region" description="Acidic residues" evidence="4">
    <location>
        <begin position="739"/>
        <end position="753"/>
    </location>
</feature>
<dbReference type="OrthoDB" id="248320at2759"/>
<dbReference type="GO" id="GO:0006405">
    <property type="term" value="P:RNA export from nucleus"/>
    <property type="evidence" value="ECO:0007669"/>
    <property type="project" value="TreeGrafter"/>
</dbReference>
<keyword evidence="2" id="KW-0813">Transport</keyword>
<feature type="compositionally biased region" description="Polar residues" evidence="4">
    <location>
        <begin position="678"/>
        <end position="697"/>
    </location>
</feature>
<keyword evidence="7" id="KW-1185">Reference proteome</keyword>
<reference evidence="6 7" key="1">
    <citation type="submission" date="2013-03" db="EMBL/GenBank/DDBJ databases">
        <title>The Genome Sequence of Capronia coronata CBS 617.96.</title>
        <authorList>
            <consortium name="The Broad Institute Genomics Platform"/>
            <person name="Cuomo C."/>
            <person name="de Hoog S."/>
            <person name="Gorbushina A."/>
            <person name="Walker B."/>
            <person name="Young S.K."/>
            <person name="Zeng Q."/>
            <person name="Gargeya S."/>
            <person name="Fitzgerald M."/>
            <person name="Haas B."/>
            <person name="Abouelleil A."/>
            <person name="Allen A.W."/>
            <person name="Alvarado L."/>
            <person name="Arachchi H.M."/>
            <person name="Berlin A.M."/>
            <person name="Chapman S.B."/>
            <person name="Gainer-Dewar J."/>
            <person name="Goldberg J."/>
            <person name="Griggs A."/>
            <person name="Gujja S."/>
            <person name="Hansen M."/>
            <person name="Howarth C."/>
            <person name="Imamovic A."/>
            <person name="Ireland A."/>
            <person name="Larimer J."/>
            <person name="McCowan C."/>
            <person name="Murphy C."/>
            <person name="Pearson M."/>
            <person name="Poon T.W."/>
            <person name="Priest M."/>
            <person name="Roberts A."/>
            <person name="Saif S."/>
            <person name="Shea T."/>
            <person name="Sisk P."/>
            <person name="Sykes S."/>
            <person name="Wortman J."/>
            <person name="Nusbaum C."/>
            <person name="Birren B."/>
        </authorList>
    </citation>
    <scope>NUCLEOTIDE SEQUENCE [LARGE SCALE GENOMIC DNA]</scope>
    <source>
        <strain evidence="6 7">CBS 617.96</strain>
    </source>
</reference>
<feature type="compositionally biased region" description="Low complexity" evidence="4">
    <location>
        <begin position="464"/>
        <end position="474"/>
    </location>
</feature>
<feature type="compositionally biased region" description="Basic and acidic residues" evidence="4">
    <location>
        <begin position="1081"/>
        <end position="1090"/>
    </location>
</feature>
<dbReference type="GeneID" id="19155568"/>
<keyword evidence="3" id="KW-0539">Nucleus</keyword>
<sequence length="1500" mass="158797">MASNAPRFGTATTSTQGVNVKDGPELREIQTNELGFTALNGEAKVRLLPTPWPTDDLPPSSSSLLAIASVKGLLAAGGPDALYLTSTSKVRDAFRSSESSENDTIRPFTPEIKISVPRLSHLAFSADESVLVIATEKGGEILAFQVDKIQQGQLEPAVRIPTNGQSLRALVPNPVPESAEFFAIITGNGDLMLLNLKAGNMVSGSNGPVLKSGASCLSWSNRGKQLVAGMADGTAIQMTPDGTSVAQIPKSTSVPSQDHVSGISWLENDTFFIIYTPSSTAEGILPSEYYIVHREPKTTNYTFQKLPEVLLPFGVERLPSSHFISRLRSFPPHLQDLLIVTATTSTDVGLISKTDKPLSKEDPITAAFTFTTVEDDTRRAQLPLSSEMLDTSPIGMALDLSSTEKVPNPIPADAEILETEGPVPGLVILNNEGILVAWWVIYNDSVREKTTFPGLAAVRDLKKPAALQSQSQSPSPAPPSSTFGQASSASPFAKPTMTGFGPGAGQSAFGAPSSKPFGTSSPIAGDKPSWATAGFGSTNSASASGPAFGKPAFGSATPIGGAPAPAFGSASALSSRPTPFGQPSTIGGQPAFGQPSSFGAGSTSSPFANAAGSSGSPGFASFSKGGGFSSFAGGKTDQPTQSPFAAKSGDSIFGQSSGSTFGQEQSTASPFGSVKPTAGQSIFGNTGSFKLGSSFQGDGSAKDDLPAPKEPSGFGFGGALEEILNEPQKTLSPTHDKEAEMDEEEGEVSEVESDNAQTTSDQRLSSQEAPTIPQTLVTPPSTLAQSKATPAPSISNLFGQASTTPQPQTTTPGWSFGGVASTTPKETPGPAHMALFGTKTAKDETPAAVEKSEPANTFGTTPEAPRIKEEPPSDDESVDLNNIPEAPLPPDPVSKPRYTSADTPVSSAASKSPPDDAPFPPDFVSNSNASQNEQPIQQLPSEDEAEDEEHEDDEEDEEDDFSSDVEDSGEEVTGNISQEEDVTEEQHEELQTSPESSFKSGERSTETSPTGGLFTKISSTANSQKPPRPLFGEVGTGPVFAPPKPHESPRSPSPVRNVPQAAERLGLDASRSVSAPAHPRSIVEQRKAEYQKSSLAVQAGKTREEEVAKEQARREAVAREKARAEAEQLAPLEDDEDELLRQELERPASPTQTLDDFITYQPKPAEESKKSGIPAQIERLYSDINSMVYTLGINSRSLSAFMRYQQPDATNQSWPSVLKSETPMDALNDEWYLSDITRLHEGQAALSDLLAESNIDDFGGKIQQCQALLGRDLFELRTKLTTIRKTIHALSAKDSAIAAPLSAEQSSIQHDLRKTFTSVQAKLVEVEDAVSVLRAKIAQSTPADTANRRSSMLGRTPSQKKPTVEAVTKTVSKMMSMAEQKSADIDVLEAQLKRMDLSLASSTVSNGHASNGESVLATPHRFRNSVNGGTPGSVYHTPDSKFGSSTRSRTSFRASQNGGLGLLSSEDKERWQAQARRRKEAATVLKEVLEAKRKSAANKK</sequence>
<evidence type="ECO:0000259" key="5">
    <source>
        <dbReference type="Pfam" id="PF16755"/>
    </source>
</evidence>
<feature type="compositionally biased region" description="Acidic residues" evidence="4">
    <location>
        <begin position="941"/>
        <end position="970"/>
    </location>
</feature>
<evidence type="ECO:0000256" key="3">
    <source>
        <dbReference type="ARBA" id="ARBA00023242"/>
    </source>
</evidence>
<dbReference type="Gene3D" id="2.130.10.10">
    <property type="entry name" value="YVTN repeat-like/Quinoprotein amine dehydrogenase"/>
    <property type="match status" value="1"/>
</dbReference>
<dbReference type="GO" id="GO:0008139">
    <property type="term" value="F:nuclear localization sequence binding"/>
    <property type="evidence" value="ECO:0007669"/>
    <property type="project" value="TreeGrafter"/>
</dbReference>
<dbReference type="Pfam" id="PF16755">
    <property type="entry name" value="Beta-prop_NUP159_NUP214"/>
    <property type="match status" value="1"/>
</dbReference>
<comment type="caution">
    <text evidence="6">The sequence shown here is derived from an EMBL/GenBank/DDBJ whole genome shotgun (WGS) entry which is preliminary data.</text>
</comment>
<dbReference type="GO" id="GO:0005643">
    <property type="term" value="C:nuclear pore"/>
    <property type="evidence" value="ECO:0007669"/>
    <property type="project" value="TreeGrafter"/>
</dbReference>
<dbReference type="STRING" id="1182541.W9Z0S4"/>
<dbReference type="PANTHER" id="PTHR23193:SF23">
    <property type="entry name" value="NUCLEAR PORE COMPLEX PROTEIN NUP153"/>
    <property type="match status" value="1"/>
</dbReference>
<feature type="compositionally biased region" description="Low complexity" evidence="4">
    <location>
        <begin position="604"/>
        <end position="635"/>
    </location>
</feature>